<dbReference type="PANTHER" id="PTHR48111">
    <property type="entry name" value="REGULATOR OF RPOS"/>
    <property type="match status" value="1"/>
</dbReference>
<evidence type="ECO:0000259" key="8">
    <source>
        <dbReference type="PROSITE" id="PS50930"/>
    </source>
</evidence>
<keyword evidence="5" id="KW-0804">Transcription</keyword>
<sequence length="248" mass="28501">MTKIKAILIDDEQGARNVLTNLLEKNATHIDIVATCSNLEDGVNQIKALQPNVIFLDVQMPNYAGYEIVNFFDKIDFEIIFVTAYDQYAIKAFELNAIDYLVKPIDRNKLVETLKKLENKINEQVALVDYQELLNTIKDKDYKKIVIPELGNRRIVDLDSIIAIEANGAYSNIYLKENKTITVSKNLKYFEEVLPKDSSLFRSHRAWIINLEHIELINKTERNIILANGTIRAKISRARIEAFEEAIL</sequence>
<dbReference type="Gene3D" id="2.40.50.1020">
    <property type="entry name" value="LytTr DNA-binding domain"/>
    <property type="match status" value="1"/>
</dbReference>
<feature type="domain" description="Response regulatory" evidence="7">
    <location>
        <begin position="5"/>
        <end position="118"/>
    </location>
</feature>
<dbReference type="SMART" id="SM00448">
    <property type="entry name" value="REC"/>
    <property type="match status" value="1"/>
</dbReference>
<dbReference type="Gene3D" id="3.40.50.2300">
    <property type="match status" value="1"/>
</dbReference>
<evidence type="ECO:0000256" key="2">
    <source>
        <dbReference type="ARBA" id="ARBA00023012"/>
    </source>
</evidence>
<evidence type="ECO:0000259" key="7">
    <source>
        <dbReference type="PROSITE" id="PS50110"/>
    </source>
</evidence>
<dbReference type="RefSeq" id="WP_198841176.1">
    <property type="nucleotide sequence ID" value="NZ_JAEHFJ010000004.1"/>
</dbReference>
<gene>
    <name evidence="9" type="ORF">JBL43_09285</name>
</gene>
<dbReference type="Pfam" id="PF04397">
    <property type="entry name" value="LytTR"/>
    <property type="match status" value="1"/>
</dbReference>
<dbReference type="InterPro" id="IPR039420">
    <property type="entry name" value="WalR-like"/>
</dbReference>
<accession>A0ABS0WR20</accession>
<dbReference type="Pfam" id="PF00072">
    <property type="entry name" value="Response_reg"/>
    <property type="match status" value="1"/>
</dbReference>
<reference evidence="9 10" key="1">
    <citation type="submission" date="2020-12" db="EMBL/GenBank/DDBJ databases">
        <title>Aureibaculum luteum sp. nov. and Aureibaculum flavum sp. nov., novel members of the family Flavobacteriaceae isolated from Antarctic intertidal sediments.</title>
        <authorList>
            <person name="He X."/>
            <person name="Zhang X."/>
        </authorList>
    </citation>
    <scope>NUCLEOTIDE SEQUENCE [LARGE SCALE GENOMIC DNA]</scope>
    <source>
        <strain evidence="9 10">A20</strain>
    </source>
</reference>
<dbReference type="EMBL" id="JAEHFJ010000004">
    <property type="protein sequence ID" value="MBJ2174429.1"/>
    <property type="molecule type" value="Genomic_DNA"/>
</dbReference>
<dbReference type="PANTHER" id="PTHR48111:SF1">
    <property type="entry name" value="TWO-COMPONENT RESPONSE REGULATOR ORR33"/>
    <property type="match status" value="1"/>
</dbReference>
<evidence type="ECO:0000256" key="5">
    <source>
        <dbReference type="ARBA" id="ARBA00023163"/>
    </source>
</evidence>
<evidence type="ECO:0000313" key="10">
    <source>
        <dbReference type="Proteomes" id="UP000623301"/>
    </source>
</evidence>
<keyword evidence="3" id="KW-0805">Transcription regulation</keyword>
<evidence type="ECO:0000256" key="4">
    <source>
        <dbReference type="ARBA" id="ARBA00023125"/>
    </source>
</evidence>
<evidence type="ECO:0000256" key="1">
    <source>
        <dbReference type="ARBA" id="ARBA00022553"/>
    </source>
</evidence>
<feature type="domain" description="HTH LytTR-type" evidence="8">
    <location>
        <begin position="145"/>
        <end position="248"/>
    </location>
</feature>
<keyword evidence="4" id="KW-0238">DNA-binding</keyword>
<comment type="caution">
    <text evidence="9">The sequence shown here is derived from an EMBL/GenBank/DDBJ whole genome shotgun (WGS) entry which is preliminary data.</text>
</comment>
<keyword evidence="10" id="KW-1185">Reference proteome</keyword>
<protein>
    <submittedName>
        <fullName evidence="9">Response regulator</fullName>
    </submittedName>
</protein>
<dbReference type="Proteomes" id="UP000623301">
    <property type="component" value="Unassembled WGS sequence"/>
</dbReference>
<dbReference type="SMART" id="SM00850">
    <property type="entry name" value="LytTR"/>
    <property type="match status" value="1"/>
</dbReference>
<dbReference type="InterPro" id="IPR011006">
    <property type="entry name" value="CheY-like_superfamily"/>
</dbReference>
<keyword evidence="2" id="KW-0902">Two-component regulatory system</keyword>
<name>A0ABS0WR20_9FLAO</name>
<organism evidence="9 10">
    <name type="scientific">Aureibaculum flavum</name>
    <dbReference type="NCBI Taxonomy" id="2795986"/>
    <lineage>
        <taxon>Bacteria</taxon>
        <taxon>Pseudomonadati</taxon>
        <taxon>Bacteroidota</taxon>
        <taxon>Flavobacteriia</taxon>
        <taxon>Flavobacteriales</taxon>
        <taxon>Flavobacteriaceae</taxon>
        <taxon>Aureibaculum</taxon>
    </lineage>
</organism>
<dbReference type="InterPro" id="IPR007492">
    <property type="entry name" value="LytTR_DNA-bd_dom"/>
</dbReference>
<dbReference type="PROSITE" id="PS50930">
    <property type="entry name" value="HTH_LYTTR"/>
    <property type="match status" value="1"/>
</dbReference>
<keyword evidence="1 6" id="KW-0597">Phosphoprotein</keyword>
<evidence type="ECO:0000313" key="9">
    <source>
        <dbReference type="EMBL" id="MBJ2174429.1"/>
    </source>
</evidence>
<evidence type="ECO:0000256" key="3">
    <source>
        <dbReference type="ARBA" id="ARBA00023015"/>
    </source>
</evidence>
<dbReference type="PROSITE" id="PS50110">
    <property type="entry name" value="RESPONSE_REGULATORY"/>
    <property type="match status" value="1"/>
</dbReference>
<proteinExistence type="predicted"/>
<feature type="modified residue" description="4-aspartylphosphate" evidence="6">
    <location>
        <position position="57"/>
    </location>
</feature>
<dbReference type="SUPFAM" id="SSF52172">
    <property type="entry name" value="CheY-like"/>
    <property type="match status" value="1"/>
</dbReference>
<evidence type="ECO:0000256" key="6">
    <source>
        <dbReference type="PROSITE-ProRule" id="PRU00169"/>
    </source>
</evidence>
<dbReference type="InterPro" id="IPR001789">
    <property type="entry name" value="Sig_transdc_resp-reg_receiver"/>
</dbReference>